<comment type="caution">
    <text evidence="4">The sequence shown here is derived from an EMBL/GenBank/DDBJ whole genome shotgun (WGS) entry which is preliminary data.</text>
</comment>
<dbReference type="PRINTS" id="PR00792">
    <property type="entry name" value="PEPSIN"/>
</dbReference>
<feature type="chain" id="PRO_5042577601" description="Peptidase A1 domain-containing protein" evidence="2">
    <location>
        <begin position="17"/>
        <end position="389"/>
    </location>
</feature>
<dbReference type="EMBL" id="JAWDJX010000012">
    <property type="protein sequence ID" value="KAK3054342.1"/>
    <property type="molecule type" value="Genomic_DNA"/>
</dbReference>
<name>A0AAJ0GAE3_9PEZI</name>
<evidence type="ECO:0000313" key="4">
    <source>
        <dbReference type="EMBL" id="KAK3054342.1"/>
    </source>
</evidence>
<evidence type="ECO:0000259" key="3">
    <source>
        <dbReference type="PROSITE" id="PS51767"/>
    </source>
</evidence>
<comment type="similarity">
    <text evidence="1">Belongs to the peptidase A1 family.</text>
</comment>
<proteinExistence type="inferred from homology"/>
<dbReference type="PANTHER" id="PTHR47966:SF51">
    <property type="entry name" value="BETA-SITE APP-CLEAVING ENZYME, ISOFORM A-RELATED"/>
    <property type="match status" value="1"/>
</dbReference>
<dbReference type="InterPro" id="IPR034164">
    <property type="entry name" value="Pepsin-like_dom"/>
</dbReference>
<keyword evidence="2" id="KW-0732">Signal</keyword>
<dbReference type="CDD" id="cd05471">
    <property type="entry name" value="pepsin_like"/>
    <property type="match status" value="1"/>
</dbReference>
<dbReference type="InterPro" id="IPR033121">
    <property type="entry name" value="PEPTIDASE_A1"/>
</dbReference>
<dbReference type="Gene3D" id="2.40.70.10">
    <property type="entry name" value="Acid Proteases"/>
    <property type="match status" value="2"/>
</dbReference>
<feature type="domain" description="Peptidase A1" evidence="3">
    <location>
        <begin position="72"/>
        <end position="381"/>
    </location>
</feature>
<feature type="signal peptide" evidence="2">
    <location>
        <begin position="1"/>
        <end position="16"/>
    </location>
</feature>
<dbReference type="GO" id="GO:0004190">
    <property type="term" value="F:aspartic-type endopeptidase activity"/>
    <property type="evidence" value="ECO:0007669"/>
    <property type="project" value="InterPro"/>
</dbReference>
<dbReference type="PROSITE" id="PS51767">
    <property type="entry name" value="PEPTIDASE_A1"/>
    <property type="match status" value="1"/>
</dbReference>
<dbReference type="PANTHER" id="PTHR47966">
    <property type="entry name" value="BETA-SITE APP-CLEAVING ENZYME, ISOFORM A-RELATED"/>
    <property type="match status" value="1"/>
</dbReference>
<evidence type="ECO:0000313" key="5">
    <source>
        <dbReference type="Proteomes" id="UP001271007"/>
    </source>
</evidence>
<dbReference type="Proteomes" id="UP001271007">
    <property type="component" value="Unassembled WGS sequence"/>
</dbReference>
<sequence length="389" mass="41375">MATIRALWLLATACAAATSRRSQDHITIPLMQHRGENADANAQTLHAYIRHSQPRSSFATAPELQDAGTGFWYGTFSIGSSTNLSLLIDTASSDVAINPGLYKPSSHSENLHQTGHLQYATTQADGCGYADIKYHTYSDTVSLAGLTASNQVFAEVINSTPPNPQTVTVFRHDGLVGFGGTLASQTQLGGTPFLQQLCDEGVVKECRFGLAYGTQGRGKQILGGVDISLFDGKLAFSPINPGATVGITGDVVYKNEHGSGKLKSQVLVLDSGTANVVGPASQVRKLFKDLGIQTVKQKNEACSSVVYGHYACDSPAKVGFAVGRQVFNIEPSAFKLADNGGNNCTATITAVDDFAFWIVGQSWFQGKYVDFQQPNKIGAASLKNKTLAE</sequence>
<dbReference type="InterPro" id="IPR021109">
    <property type="entry name" value="Peptidase_aspartic_dom_sf"/>
</dbReference>
<keyword evidence="5" id="KW-1185">Reference proteome</keyword>
<evidence type="ECO:0000256" key="1">
    <source>
        <dbReference type="ARBA" id="ARBA00007447"/>
    </source>
</evidence>
<gene>
    <name evidence="4" type="ORF">LTR09_004610</name>
</gene>
<dbReference type="SUPFAM" id="SSF50630">
    <property type="entry name" value="Acid proteases"/>
    <property type="match status" value="1"/>
</dbReference>
<reference evidence="4" key="1">
    <citation type="submission" date="2023-04" db="EMBL/GenBank/DDBJ databases">
        <title>Black Yeasts Isolated from many extreme environments.</title>
        <authorList>
            <person name="Coleine C."/>
            <person name="Stajich J.E."/>
            <person name="Selbmann L."/>
        </authorList>
    </citation>
    <scope>NUCLEOTIDE SEQUENCE</scope>
    <source>
        <strain evidence="4">CCFEE 5312</strain>
    </source>
</reference>
<evidence type="ECO:0000256" key="2">
    <source>
        <dbReference type="SAM" id="SignalP"/>
    </source>
</evidence>
<dbReference type="AlphaFoldDB" id="A0AAJ0GAE3"/>
<dbReference type="Pfam" id="PF00026">
    <property type="entry name" value="Asp"/>
    <property type="match status" value="1"/>
</dbReference>
<dbReference type="InterPro" id="IPR001461">
    <property type="entry name" value="Aspartic_peptidase_A1"/>
</dbReference>
<dbReference type="GO" id="GO:0006508">
    <property type="term" value="P:proteolysis"/>
    <property type="evidence" value="ECO:0007669"/>
    <property type="project" value="InterPro"/>
</dbReference>
<protein>
    <recommendedName>
        <fullName evidence="3">Peptidase A1 domain-containing protein</fullName>
    </recommendedName>
</protein>
<accession>A0AAJ0GAE3</accession>
<organism evidence="4 5">
    <name type="scientific">Extremus antarcticus</name>
    <dbReference type="NCBI Taxonomy" id="702011"/>
    <lineage>
        <taxon>Eukaryota</taxon>
        <taxon>Fungi</taxon>
        <taxon>Dikarya</taxon>
        <taxon>Ascomycota</taxon>
        <taxon>Pezizomycotina</taxon>
        <taxon>Dothideomycetes</taxon>
        <taxon>Dothideomycetidae</taxon>
        <taxon>Mycosphaerellales</taxon>
        <taxon>Extremaceae</taxon>
        <taxon>Extremus</taxon>
    </lineage>
</organism>